<dbReference type="RefSeq" id="WP_119865712.1">
    <property type="nucleotide sequence ID" value="NZ_CP016786.1"/>
</dbReference>
<dbReference type="Pfam" id="PF06912">
    <property type="entry name" value="DUF1275"/>
    <property type="match status" value="1"/>
</dbReference>
<feature type="transmembrane region" description="Helical" evidence="1">
    <location>
        <begin position="210"/>
        <end position="229"/>
    </location>
</feature>
<evidence type="ECO:0000256" key="1">
    <source>
        <dbReference type="SAM" id="Phobius"/>
    </source>
</evidence>
<dbReference type="PANTHER" id="PTHR37314:SF4">
    <property type="entry name" value="UPF0700 TRANSMEMBRANE PROTEIN YOAK"/>
    <property type="match status" value="1"/>
</dbReference>
<accession>A0A343JDH3</accession>
<reference evidence="2 3" key="1">
    <citation type="submission" date="2016-08" db="EMBL/GenBank/DDBJ databases">
        <title>Complete Genome Sequence Of The Indigo Reducing Clostridium isatidis DSM15098.</title>
        <authorList>
            <person name="Little G.T."/>
            <person name="Minton N.P."/>
        </authorList>
    </citation>
    <scope>NUCLEOTIDE SEQUENCE [LARGE SCALE GENOMIC DNA]</scope>
    <source>
        <strain evidence="2 3">DSM 15098</strain>
    </source>
</reference>
<keyword evidence="1" id="KW-0472">Membrane</keyword>
<dbReference type="PANTHER" id="PTHR37314">
    <property type="entry name" value="SLR0142 PROTEIN"/>
    <property type="match status" value="1"/>
</dbReference>
<dbReference type="Proteomes" id="UP000264883">
    <property type="component" value="Chromosome"/>
</dbReference>
<dbReference type="KEGG" id="cia:BEN51_08820"/>
<sequence length="238" mass="26066">MKIKRKFREIVPSHNNTHESLRLGIILAAVGGFLEAYTYIGRGGVFANAESGNIVLIAIGLAQKNYKMSILAFIQVIAFILGALANETIRQREREKGIHPNRYSKIVLLVEAIILFIVGLIPETVPHSSVTSIVAFISGMQISAFKTLVDSPYSTTICTGNLRSASEAFLKAIKYKDKLNRARGIRYSIVIIFFALGAALGGILTEEIGVKSIFAASFLLLAALVIFYLDNKESKDEI</sequence>
<evidence type="ECO:0008006" key="4">
    <source>
        <dbReference type="Google" id="ProtNLM"/>
    </source>
</evidence>
<feature type="transmembrane region" description="Helical" evidence="1">
    <location>
        <begin position="128"/>
        <end position="145"/>
    </location>
</feature>
<evidence type="ECO:0000313" key="3">
    <source>
        <dbReference type="Proteomes" id="UP000264883"/>
    </source>
</evidence>
<dbReference type="SUPFAM" id="SSF103473">
    <property type="entry name" value="MFS general substrate transporter"/>
    <property type="match status" value="1"/>
</dbReference>
<dbReference type="AlphaFoldDB" id="A0A343JDH3"/>
<feature type="transmembrane region" description="Helical" evidence="1">
    <location>
        <begin position="106"/>
        <end position="122"/>
    </location>
</feature>
<feature type="transmembrane region" description="Helical" evidence="1">
    <location>
        <begin position="66"/>
        <end position="85"/>
    </location>
</feature>
<keyword evidence="3" id="KW-1185">Reference proteome</keyword>
<keyword evidence="1" id="KW-1133">Transmembrane helix</keyword>
<feature type="transmembrane region" description="Helical" evidence="1">
    <location>
        <begin position="21"/>
        <end position="40"/>
    </location>
</feature>
<gene>
    <name evidence="2" type="ORF">BEN51_08820</name>
</gene>
<dbReference type="EMBL" id="CP016786">
    <property type="protein sequence ID" value="ASW43581.1"/>
    <property type="molecule type" value="Genomic_DNA"/>
</dbReference>
<evidence type="ECO:0000313" key="2">
    <source>
        <dbReference type="EMBL" id="ASW43581.1"/>
    </source>
</evidence>
<feature type="transmembrane region" description="Helical" evidence="1">
    <location>
        <begin position="184"/>
        <end position="204"/>
    </location>
</feature>
<dbReference type="InterPro" id="IPR036259">
    <property type="entry name" value="MFS_trans_sf"/>
</dbReference>
<dbReference type="InterPro" id="IPR010699">
    <property type="entry name" value="DUF1275"/>
</dbReference>
<dbReference type="OrthoDB" id="7057004at2"/>
<keyword evidence="1" id="KW-0812">Transmembrane</keyword>
<protein>
    <recommendedName>
        <fullName evidence="4">DUF1275 family protein</fullName>
    </recommendedName>
</protein>
<name>A0A343JDH3_9CLOT</name>
<proteinExistence type="predicted"/>
<organism evidence="2 3">
    <name type="scientific">Clostridium isatidis</name>
    <dbReference type="NCBI Taxonomy" id="182773"/>
    <lineage>
        <taxon>Bacteria</taxon>
        <taxon>Bacillati</taxon>
        <taxon>Bacillota</taxon>
        <taxon>Clostridia</taxon>
        <taxon>Eubacteriales</taxon>
        <taxon>Clostridiaceae</taxon>
        <taxon>Clostridium</taxon>
    </lineage>
</organism>